<dbReference type="InterPro" id="IPR038491">
    <property type="entry name" value="Velvet_dom_sf"/>
</dbReference>
<dbReference type="GO" id="GO:0005634">
    <property type="term" value="C:nucleus"/>
    <property type="evidence" value="ECO:0007669"/>
    <property type="project" value="UniProtKB-SubCell"/>
</dbReference>
<gene>
    <name evidence="8" type="ORF">VC83_07417</name>
</gene>
<keyword evidence="3" id="KW-0805">Transcription regulation</keyword>
<accession>A0A177A1N5</accession>
<keyword evidence="2" id="KW-0749">Sporulation</keyword>
<keyword evidence="4" id="KW-0804">Transcription</keyword>
<sequence>MSQLPLSQQFASAATAHGRVIDSADHELIVRQKPLNAKVFIGKEKDRKPIDPPPIVQLKISETVNPSQNFLQSPYYFISTTLVDDDENKSPEDREQVKNALAGTLVSSLHRLKDSDNSDGGFFVFGDLSVKIEGTFKLQFTLYEVRDKEVEYITSILSEPFKVHPAKNWPGMAESTFLTRSFSDQGVRLRLRKEPRFRLGPRGPASDNYEPRHYNTSRRRQSKQMEAANAQEGAQLPITPITPQSKVAIAGVSGASRTAKIEPPDTTGLGSISSQGGMYPMDNRKRGFSQTSQASLYGGPADESAAKRSRQEMDEAAQLPFTGQPQFAGGQGMGYGAQQFADPFQVQQPLQMYQQHPQQTMQTFDQFSPTYMAPTPQQRINRGDQQQQGYFSPRRDIVEPFQAPSPYQSPTSSLPQTTQFQRSPAQNAFQYNQPMQPPPMQAPYGMQPPPQQQQYAPQPDLLMQPMPPNRSPGSLGMYQQPGPELDPLLAPKGGDILAGQGGMQPPGMFYGGRQQGPGMEQVRTSQQMGPAGMGPGGQQMGPGGQQMGPGGQQGIPGQQQMGPGGQNMGTGLDLGER</sequence>
<evidence type="ECO:0000259" key="7">
    <source>
        <dbReference type="PROSITE" id="PS51821"/>
    </source>
</evidence>
<proteinExistence type="predicted"/>
<dbReference type="GeneID" id="36290462"/>
<dbReference type="Pfam" id="PF11754">
    <property type="entry name" value="Velvet"/>
    <property type="match status" value="2"/>
</dbReference>
<dbReference type="eggNOG" id="ENOG502RYQD">
    <property type="taxonomic scope" value="Eukaryota"/>
</dbReference>
<dbReference type="InterPro" id="IPR037525">
    <property type="entry name" value="Velvet_dom"/>
</dbReference>
<feature type="region of interest" description="Disordered" evidence="6">
    <location>
        <begin position="193"/>
        <end position="236"/>
    </location>
</feature>
<evidence type="ECO:0000313" key="8">
    <source>
        <dbReference type="EMBL" id="OAF56068.1"/>
    </source>
</evidence>
<dbReference type="AlphaFoldDB" id="A0A177A1N5"/>
<feature type="region of interest" description="Disordered" evidence="6">
    <location>
        <begin position="400"/>
        <end position="577"/>
    </location>
</feature>
<name>A0A177A1N5_9PEZI</name>
<dbReference type="PROSITE" id="PS51821">
    <property type="entry name" value="VELVET"/>
    <property type="match status" value="1"/>
</dbReference>
<feature type="compositionally biased region" description="Basic and acidic residues" evidence="6">
    <location>
        <begin position="304"/>
        <end position="313"/>
    </location>
</feature>
<feature type="compositionally biased region" description="Pro residues" evidence="6">
    <location>
        <begin position="435"/>
        <end position="451"/>
    </location>
</feature>
<evidence type="ECO:0000256" key="1">
    <source>
        <dbReference type="ARBA" id="ARBA00004123"/>
    </source>
</evidence>
<evidence type="ECO:0000256" key="5">
    <source>
        <dbReference type="ARBA" id="ARBA00023242"/>
    </source>
</evidence>
<evidence type="ECO:0000256" key="6">
    <source>
        <dbReference type="SAM" id="MobiDB-lite"/>
    </source>
</evidence>
<dbReference type="GO" id="GO:0030435">
    <property type="term" value="P:sporulation resulting in formation of a cellular spore"/>
    <property type="evidence" value="ECO:0007669"/>
    <property type="project" value="UniProtKB-KW"/>
</dbReference>
<dbReference type="EMBL" id="KV441405">
    <property type="protein sequence ID" value="OAF56068.1"/>
    <property type="molecule type" value="Genomic_DNA"/>
</dbReference>
<evidence type="ECO:0000256" key="4">
    <source>
        <dbReference type="ARBA" id="ARBA00023163"/>
    </source>
</evidence>
<dbReference type="VEuPathDB" id="FungiDB:GMDG_03385"/>
<dbReference type="PANTHER" id="PTHR33572:SF18">
    <property type="entry name" value="SPORE DEVELOPMENT REGULATOR VOSA"/>
    <property type="match status" value="1"/>
</dbReference>
<dbReference type="OrthoDB" id="5599552at2759"/>
<feature type="region of interest" description="Disordered" evidence="6">
    <location>
        <begin position="255"/>
        <end position="314"/>
    </location>
</feature>
<dbReference type="Proteomes" id="UP000077154">
    <property type="component" value="Unassembled WGS sequence"/>
</dbReference>
<protein>
    <recommendedName>
        <fullName evidence="7">Velvet domain-containing protein</fullName>
    </recommendedName>
</protein>
<feature type="compositionally biased region" description="Gly residues" evidence="6">
    <location>
        <begin position="531"/>
        <end position="554"/>
    </location>
</feature>
<feature type="compositionally biased region" description="Low complexity" evidence="6">
    <location>
        <begin position="452"/>
        <end position="464"/>
    </location>
</feature>
<comment type="subcellular location">
    <subcellularLocation>
        <location evidence="1">Nucleus</location>
    </subcellularLocation>
</comment>
<organism evidence="8">
    <name type="scientific">Pseudogymnoascus destructans</name>
    <dbReference type="NCBI Taxonomy" id="655981"/>
    <lineage>
        <taxon>Eukaryota</taxon>
        <taxon>Fungi</taxon>
        <taxon>Dikarya</taxon>
        <taxon>Ascomycota</taxon>
        <taxon>Pezizomycotina</taxon>
        <taxon>Leotiomycetes</taxon>
        <taxon>Thelebolales</taxon>
        <taxon>Thelebolaceae</taxon>
        <taxon>Pseudogymnoascus</taxon>
    </lineage>
</organism>
<dbReference type="InterPro" id="IPR021740">
    <property type="entry name" value="Velvet"/>
</dbReference>
<dbReference type="Gene3D" id="2.60.40.3960">
    <property type="entry name" value="Velvet domain"/>
    <property type="match status" value="1"/>
</dbReference>
<evidence type="ECO:0000256" key="3">
    <source>
        <dbReference type="ARBA" id="ARBA00023015"/>
    </source>
</evidence>
<reference evidence="8" key="1">
    <citation type="submission" date="2016-03" db="EMBL/GenBank/DDBJ databases">
        <title>Updated assembly of Pseudogymnoascus destructans, the fungus causing white-nose syndrome of bats.</title>
        <authorList>
            <person name="Palmer J.M."/>
            <person name="Drees K.P."/>
            <person name="Foster J.T."/>
            <person name="Lindner D.L."/>
        </authorList>
    </citation>
    <scope>NUCLEOTIDE SEQUENCE [LARGE SCALE GENOMIC DNA]</scope>
    <source>
        <strain evidence="8">20631-21</strain>
    </source>
</reference>
<feature type="compositionally biased region" description="Polar residues" evidence="6">
    <location>
        <begin position="405"/>
        <end position="429"/>
    </location>
</feature>
<dbReference type="PANTHER" id="PTHR33572">
    <property type="entry name" value="SPORE DEVELOPMENT REGULATOR VOSA"/>
    <property type="match status" value="1"/>
</dbReference>
<feature type="compositionally biased region" description="Gly residues" evidence="6">
    <location>
        <begin position="499"/>
        <end position="515"/>
    </location>
</feature>
<dbReference type="RefSeq" id="XP_024321366.1">
    <property type="nucleotide sequence ID" value="XM_024470989.1"/>
</dbReference>
<evidence type="ECO:0000256" key="2">
    <source>
        <dbReference type="ARBA" id="ARBA00022969"/>
    </source>
</evidence>
<feature type="domain" description="Velvet" evidence="7">
    <location>
        <begin position="18"/>
        <end position="192"/>
    </location>
</feature>
<keyword evidence="5" id="KW-0539">Nucleus</keyword>